<accession>A0ABT0WD31</accession>
<comment type="caution">
    <text evidence="1">The sequence shown here is derived from an EMBL/GenBank/DDBJ whole genome shotgun (WGS) entry which is preliminary data.</text>
</comment>
<protein>
    <submittedName>
        <fullName evidence="1">Uncharacterized protein</fullName>
    </submittedName>
</protein>
<dbReference type="EMBL" id="JAMQCR010000002">
    <property type="protein sequence ID" value="MCM2534226.1"/>
    <property type="molecule type" value="Genomic_DNA"/>
</dbReference>
<proteinExistence type="predicted"/>
<sequence length="118" mass="14018">MKRSTKRIIETFPKFKGKLKAYENILLVEEAMKGLTDVETVFLKLAWFFEAPEQESFNIGLLYHHLDNDWLEIALELVNQFFQEDTHLIQKPTHSILRETTDHYFNQKQFADFLSDHG</sequence>
<dbReference type="Proteomes" id="UP001523262">
    <property type="component" value="Unassembled WGS sequence"/>
</dbReference>
<keyword evidence="2" id="KW-1185">Reference proteome</keyword>
<gene>
    <name evidence="1" type="ORF">NDK43_20060</name>
</gene>
<name>A0ABT0WD31_9BACI</name>
<reference evidence="1 2" key="1">
    <citation type="submission" date="2022-06" db="EMBL/GenBank/DDBJ databases">
        <authorList>
            <person name="Jeon C.O."/>
        </authorList>
    </citation>
    <scope>NUCLEOTIDE SEQUENCE [LARGE SCALE GENOMIC DNA]</scope>
    <source>
        <strain evidence="1 2">KCTC 13943</strain>
    </source>
</reference>
<evidence type="ECO:0000313" key="1">
    <source>
        <dbReference type="EMBL" id="MCM2534226.1"/>
    </source>
</evidence>
<evidence type="ECO:0000313" key="2">
    <source>
        <dbReference type="Proteomes" id="UP001523262"/>
    </source>
</evidence>
<organism evidence="1 2">
    <name type="scientific">Neobacillus pocheonensis</name>
    <dbReference type="NCBI Taxonomy" id="363869"/>
    <lineage>
        <taxon>Bacteria</taxon>
        <taxon>Bacillati</taxon>
        <taxon>Bacillota</taxon>
        <taxon>Bacilli</taxon>
        <taxon>Bacillales</taxon>
        <taxon>Bacillaceae</taxon>
        <taxon>Neobacillus</taxon>
    </lineage>
</organism>